<dbReference type="PANTHER" id="PTHR23033">
    <property type="entry name" value="BETA1,3-GALACTOSYLTRANSFERASE"/>
    <property type="match status" value="1"/>
</dbReference>
<evidence type="ECO:0000259" key="13">
    <source>
        <dbReference type="Pfam" id="PF02434"/>
    </source>
</evidence>
<reference evidence="14" key="1">
    <citation type="submission" date="2021-01" db="EMBL/GenBank/DDBJ databases">
        <authorList>
            <person name="Corre E."/>
            <person name="Pelletier E."/>
            <person name="Niang G."/>
            <person name="Scheremetjew M."/>
            <person name="Finn R."/>
            <person name="Kale V."/>
            <person name="Holt S."/>
            <person name="Cochrane G."/>
            <person name="Meng A."/>
            <person name="Brown T."/>
            <person name="Cohen L."/>
        </authorList>
    </citation>
    <scope>NUCLEOTIDE SEQUENCE</scope>
    <source>
        <strain evidence="14">CCMP1243</strain>
    </source>
</reference>
<sequence>MLGRSMPFVSPRPRLVLLALLWVLFFYLVSIYSSREVIGHVQSGESPSLGPSRELEALPTRCPQTPPHPKVKAIVVISVPPTATAEDVLISTRSVVLSGEDQVIERLIVADALRSLSMQSSEWEMVANAAPFPVELRTTTSEGEALVRASVEPYLLELTETKPRVLVFLDSTCMVESGWLAPLVAEVSQDPLVVAVPMVTDYSSKRAAVRSGGSLQWSLETAPLSLQDWKDSRAEVEELRRRLPALTGAAFAVHSDWWRTLDGYSLSTNLGIGVKEWSSSAASSLPGASALHSELSLRIWNCGGAVHLVPCSSVTQHVPIDAPSRSQAVQTAAIISALTTAELWLSAHAEQVWLALGVPRVAETFDRFRLSLKESKLEEARTLLGVSKKCQPFDWYLQNVDASLLQSVQTKASGGISKVAVAQPAAALPPPSEASAPRTAQAPAREAAAAPQMRRPVPGPSAGFSARLEAASVPAVPDQVDPKLLVSLAQDPHQNFPPLPAKQECQRRDGHSELLHQVALASPEEYETPVRSRIFCMVYTIQKQHQTSIRAVRETWASKCDGFVTMSDLTDPSIPTLNVPHEGPEEYNNIWQKVRSIWLYVYTHYFDDYDYFYIGGDDLYVIVENLRLYLNSKEIVEASDHGTRPLFLGRRFAQNGNKDRIFNSGGSGYILNQASLRILAENSADNAACNPHIKGFYEDVLVAACLRKVAQVFPYDTRDAHGRERFHPFTPAAHLSYRISPKNPDWYAKYSSDLKQGKECCSSHSIAFHYVKPQLMRRLHALLYACDG</sequence>
<evidence type="ECO:0000256" key="8">
    <source>
        <dbReference type="ARBA" id="ARBA00022741"/>
    </source>
</evidence>
<dbReference type="GO" id="GO:0000166">
    <property type="term" value="F:nucleotide binding"/>
    <property type="evidence" value="ECO:0007669"/>
    <property type="project" value="UniProtKB-KW"/>
</dbReference>
<dbReference type="Gene3D" id="3.90.550.50">
    <property type="match status" value="1"/>
</dbReference>
<proteinExistence type="inferred from homology"/>
<evidence type="ECO:0000256" key="11">
    <source>
        <dbReference type="ARBA" id="ARBA00023136"/>
    </source>
</evidence>
<feature type="compositionally biased region" description="Low complexity" evidence="12">
    <location>
        <begin position="433"/>
        <end position="456"/>
    </location>
</feature>
<keyword evidence="11" id="KW-0472">Membrane</keyword>
<dbReference type="PANTHER" id="PTHR23033:SF14">
    <property type="entry name" value="GLYCOPROTEIN-N-ACETYLGALACTOSAMINE 3-BETA-GALACTOSYLTRANSFERASE 1-RELATED"/>
    <property type="match status" value="1"/>
</dbReference>
<name>A0A7S2SKC8_9STRA</name>
<dbReference type="SUPFAM" id="SSF53448">
    <property type="entry name" value="Nucleotide-diphospho-sugar transferases"/>
    <property type="match status" value="1"/>
</dbReference>
<keyword evidence="8" id="KW-0547">Nucleotide-binding</keyword>
<evidence type="ECO:0000256" key="1">
    <source>
        <dbReference type="ARBA" id="ARBA00004606"/>
    </source>
</evidence>
<dbReference type="EC" id="2.4.1.122" evidence="4"/>
<evidence type="ECO:0000256" key="5">
    <source>
        <dbReference type="ARBA" id="ARBA00022676"/>
    </source>
</evidence>
<comment type="subcellular location">
    <subcellularLocation>
        <location evidence="1">Membrane</location>
        <topology evidence="1">Single-pass type II membrane protein</topology>
    </subcellularLocation>
</comment>
<keyword evidence="7" id="KW-0812">Transmembrane</keyword>
<keyword evidence="6" id="KW-0808">Transferase</keyword>
<comment type="pathway">
    <text evidence="2">Protein modification; protein glycosylation.</text>
</comment>
<dbReference type="EMBL" id="HBHJ01023870">
    <property type="protein sequence ID" value="CAD9702512.1"/>
    <property type="molecule type" value="Transcribed_RNA"/>
</dbReference>
<organism evidence="14">
    <name type="scientific">Rhizochromulina marina</name>
    <dbReference type="NCBI Taxonomy" id="1034831"/>
    <lineage>
        <taxon>Eukaryota</taxon>
        <taxon>Sar</taxon>
        <taxon>Stramenopiles</taxon>
        <taxon>Ochrophyta</taxon>
        <taxon>Dictyochophyceae</taxon>
        <taxon>Rhizochromulinales</taxon>
        <taxon>Rhizochromulina</taxon>
    </lineage>
</organism>
<evidence type="ECO:0000256" key="12">
    <source>
        <dbReference type="SAM" id="MobiDB-lite"/>
    </source>
</evidence>
<accession>A0A7S2SKC8</accession>
<gene>
    <name evidence="14" type="ORF">RMAR1173_LOCUS15744</name>
</gene>
<dbReference type="InterPro" id="IPR003378">
    <property type="entry name" value="Fringe-like_glycosylTrfase"/>
</dbReference>
<dbReference type="InterPro" id="IPR029044">
    <property type="entry name" value="Nucleotide-diphossugar_trans"/>
</dbReference>
<dbReference type="Pfam" id="PF02434">
    <property type="entry name" value="Fringe"/>
    <property type="match status" value="1"/>
</dbReference>
<comment type="similarity">
    <text evidence="3">Belongs to the glycosyltransferase 31 family. Beta3-Gal-T subfamily.</text>
</comment>
<evidence type="ECO:0000256" key="2">
    <source>
        <dbReference type="ARBA" id="ARBA00004922"/>
    </source>
</evidence>
<dbReference type="Gene3D" id="3.90.550.10">
    <property type="entry name" value="Spore Coat Polysaccharide Biosynthesis Protein SpsA, Chain A"/>
    <property type="match status" value="1"/>
</dbReference>
<evidence type="ECO:0000256" key="7">
    <source>
        <dbReference type="ARBA" id="ARBA00022692"/>
    </source>
</evidence>
<feature type="domain" description="Fringe-like glycosyltransferase" evidence="13">
    <location>
        <begin position="533"/>
        <end position="713"/>
    </location>
</feature>
<evidence type="ECO:0000256" key="4">
    <source>
        <dbReference type="ARBA" id="ARBA00012557"/>
    </source>
</evidence>
<protein>
    <recommendedName>
        <fullName evidence="4">N-acetylgalactosaminide beta-1,3-galactosyltransferase</fullName>
        <ecNumber evidence="4">2.4.1.122</ecNumber>
    </recommendedName>
</protein>
<keyword evidence="5" id="KW-0328">Glycosyltransferase</keyword>
<evidence type="ECO:0000256" key="10">
    <source>
        <dbReference type="ARBA" id="ARBA00022989"/>
    </source>
</evidence>
<keyword evidence="9" id="KW-0735">Signal-anchor</keyword>
<dbReference type="InterPro" id="IPR026050">
    <property type="entry name" value="C1GALT1/C1GALT1_chp1"/>
</dbReference>
<evidence type="ECO:0000313" key="14">
    <source>
        <dbReference type="EMBL" id="CAD9702512.1"/>
    </source>
</evidence>
<evidence type="ECO:0000256" key="3">
    <source>
        <dbReference type="ARBA" id="ARBA00006462"/>
    </source>
</evidence>
<dbReference type="AlphaFoldDB" id="A0A7S2SKC8"/>
<dbReference type="GO" id="GO:0016020">
    <property type="term" value="C:membrane"/>
    <property type="evidence" value="ECO:0007669"/>
    <property type="project" value="UniProtKB-SubCell"/>
</dbReference>
<dbReference type="GO" id="GO:0016263">
    <property type="term" value="F:glycoprotein-N-acetylgalactosamine 3-beta-galactosyltransferase activity"/>
    <property type="evidence" value="ECO:0007669"/>
    <property type="project" value="UniProtKB-EC"/>
</dbReference>
<feature type="region of interest" description="Disordered" evidence="12">
    <location>
        <begin position="428"/>
        <end position="463"/>
    </location>
</feature>
<keyword evidence="10" id="KW-1133">Transmembrane helix</keyword>
<evidence type="ECO:0000256" key="9">
    <source>
        <dbReference type="ARBA" id="ARBA00022968"/>
    </source>
</evidence>
<evidence type="ECO:0000256" key="6">
    <source>
        <dbReference type="ARBA" id="ARBA00022679"/>
    </source>
</evidence>